<evidence type="ECO:0000313" key="2">
    <source>
        <dbReference type="EMBL" id="KAH3685061.1"/>
    </source>
</evidence>
<dbReference type="AlphaFoldDB" id="A0A9P8Q6T5"/>
<dbReference type="OrthoDB" id="671439at2759"/>
<dbReference type="PANTHER" id="PTHR14209">
    <property type="entry name" value="ISOAMYL ACETATE-HYDROLYZING ESTERASE 1"/>
    <property type="match status" value="1"/>
</dbReference>
<comment type="caution">
    <text evidence="2">The sequence shown here is derived from an EMBL/GenBank/DDBJ whole genome shotgun (WGS) entry which is preliminary data.</text>
</comment>
<keyword evidence="3" id="KW-1185">Reference proteome</keyword>
<protein>
    <recommendedName>
        <fullName evidence="1">SGNH hydrolase-type esterase domain-containing protein</fullName>
    </recommendedName>
</protein>
<proteinExistence type="predicted"/>
<dbReference type="EMBL" id="JAEUBG010002182">
    <property type="protein sequence ID" value="KAH3685061.1"/>
    <property type="molecule type" value="Genomic_DNA"/>
</dbReference>
<gene>
    <name evidence="2" type="ORF">WICPIJ_003966</name>
</gene>
<dbReference type="PANTHER" id="PTHR14209:SF19">
    <property type="entry name" value="ISOAMYL ACETATE-HYDROLYZING ESTERASE 1 HOMOLOG"/>
    <property type="match status" value="1"/>
</dbReference>
<dbReference type="Gene3D" id="3.40.50.1110">
    <property type="entry name" value="SGNH hydrolase"/>
    <property type="match status" value="1"/>
</dbReference>
<organism evidence="2 3">
    <name type="scientific">Wickerhamomyces pijperi</name>
    <name type="common">Yeast</name>
    <name type="synonym">Pichia pijperi</name>
    <dbReference type="NCBI Taxonomy" id="599730"/>
    <lineage>
        <taxon>Eukaryota</taxon>
        <taxon>Fungi</taxon>
        <taxon>Dikarya</taxon>
        <taxon>Ascomycota</taxon>
        <taxon>Saccharomycotina</taxon>
        <taxon>Saccharomycetes</taxon>
        <taxon>Phaffomycetales</taxon>
        <taxon>Wickerhamomycetaceae</taxon>
        <taxon>Wickerhamomyces</taxon>
    </lineage>
</organism>
<dbReference type="SUPFAM" id="SSF52266">
    <property type="entry name" value="SGNH hydrolase"/>
    <property type="match status" value="1"/>
</dbReference>
<reference evidence="2" key="1">
    <citation type="journal article" date="2021" name="Open Biol.">
        <title>Shared evolutionary footprints suggest mitochondrial oxidative damage underlies multiple complex I losses in fungi.</title>
        <authorList>
            <person name="Schikora-Tamarit M.A."/>
            <person name="Marcet-Houben M."/>
            <person name="Nosek J."/>
            <person name="Gabaldon T."/>
        </authorList>
    </citation>
    <scope>NUCLEOTIDE SEQUENCE</scope>
    <source>
        <strain evidence="2">CBS2887</strain>
    </source>
</reference>
<accession>A0A9P8Q6T5</accession>
<dbReference type="InterPro" id="IPR045136">
    <property type="entry name" value="Iah1-like"/>
</dbReference>
<dbReference type="Proteomes" id="UP000774326">
    <property type="component" value="Unassembled WGS sequence"/>
</dbReference>
<dbReference type="CDD" id="cd01838">
    <property type="entry name" value="Isoamyl_acetate_hydrolase_like"/>
    <property type="match status" value="1"/>
</dbReference>
<dbReference type="InterPro" id="IPR036514">
    <property type="entry name" value="SGNH_hydro_sf"/>
</dbReference>
<name>A0A9P8Q6T5_WICPI</name>
<feature type="domain" description="SGNH hydrolase-type esterase" evidence="1">
    <location>
        <begin position="11"/>
        <end position="210"/>
    </location>
</feature>
<dbReference type="InterPro" id="IPR013830">
    <property type="entry name" value="SGNH_hydro"/>
</dbReference>
<sequence length="250" mass="28275">MPGLVYDKFLIFGDSITEFSYNAYPNGATDDTTAHFAFGSALQNTYTRRLDVVQRGYAGFNSSHAADMISEIVRIENSGIGKIKIATVFFGTNDAVHEGGCQHVPLDQFTSNIESIIKTLEKSNIKVIVIGPALHDEPRWRIGRAEDYKMGLIRSNESNLKYSTAAKELASSLNVPFVDLYSEFKKFEKDDKWKELLCDGVHFTGEGYKILFNQVMAKIRESYPELAPENLPFILPYWRDIRSDIPLIEQ</sequence>
<evidence type="ECO:0000313" key="3">
    <source>
        <dbReference type="Proteomes" id="UP000774326"/>
    </source>
</evidence>
<evidence type="ECO:0000259" key="1">
    <source>
        <dbReference type="Pfam" id="PF13472"/>
    </source>
</evidence>
<reference evidence="2" key="2">
    <citation type="submission" date="2021-01" db="EMBL/GenBank/DDBJ databases">
        <authorList>
            <person name="Schikora-Tamarit M.A."/>
        </authorList>
    </citation>
    <scope>NUCLEOTIDE SEQUENCE</scope>
    <source>
        <strain evidence="2">CBS2887</strain>
    </source>
</reference>
<dbReference type="Pfam" id="PF13472">
    <property type="entry name" value="Lipase_GDSL_2"/>
    <property type="match status" value="1"/>
</dbReference>